<keyword evidence="1" id="KW-0808">Transferase</keyword>
<dbReference type="GO" id="GO:0035251">
    <property type="term" value="F:UDP-glucosyltransferase activity"/>
    <property type="evidence" value="ECO:0007669"/>
    <property type="project" value="InterPro"/>
</dbReference>
<sequence length="312" mass="33883">MKILFVTLTGHGHVTPTLALVAELVRRGHHVDYATSHVDAVAAAGATPVPLPAPGPFDPAGADVVPRWFRHYFAAMRATHPILLDHCRRDRPDVICHDATNWPARIVARQLDVPAVRCVPHFASNASFSLMSPDLVAHLADDCAAFAAGQGVDLTPADTLDSPEAVNLVLVPREFQPAGETFDDTFHFVGPLLGDRVDEPWTPRHPDLPLLYVSLGSMMTDAALYRACVTDFADGAWQVALHARTTDPVPSTVDVRDWFPQPAVLRHARAFVTHGGMNSTMEALYHGVPLIVHPLPPRAGGERRPHPRFGPG</sequence>
<keyword evidence="2" id="KW-1185">Reference proteome</keyword>
<dbReference type="Proteomes" id="UP000542674">
    <property type="component" value="Unassembled WGS sequence"/>
</dbReference>
<comment type="caution">
    <text evidence="1">The sequence shown here is derived from an EMBL/GenBank/DDBJ whole genome shotgun (WGS) entry which is preliminary data.</text>
</comment>
<dbReference type="PANTHER" id="PTHR48049:SF132">
    <property type="entry name" value="GLYCOSYLTRANSFERASE"/>
    <property type="match status" value="1"/>
</dbReference>
<protein>
    <submittedName>
        <fullName evidence="1">MGT family glycosyltransferase</fullName>
    </submittedName>
</protein>
<organism evidence="1 2">
    <name type="scientific">Saccharothrix violaceirubra</name>
    <dbReference type="NCBI Taxonomy" id="413306"/>
    <lineage>
        <taxon>Bacteria</taxon>
        <taxon>Bacillati</taxon>
        <taxon>Actinomycetota</taxon>
        <taxon>Actinomycetes</taxon>
        <taxon>Pseudonocardiales</taxon>
        <taxon>Pseudonocardiaceae</taxon>
        <taxon>Saccharothrix</taxon>
    </lineage>
</organism>
<dbReference type="InterPro" id="IPR002213">
    <property type="entry name" value="UDP_glucos_trans"/>
</dbReference>
<evidence type="ECO:0000313" key="2">
    <source>
        <dbReference type="Proteomes" id="UP000542674"/>
    </source>
</evidence>
<name>A0A7W7T4J1_9PSEU</name>
<dbReference type="InterPro" id="IPR050481">
    <property type="entry name" value="UDP-glycosyltransf_plant"/>
</dbReference>
<proteinExistence type="predicted"/>
<dbReference type="CDD" id="cd03784">
    <property type="entry name" value="GT1_Gtf-like"/>
    <property type="match status" value="1"/>
</dbReference>
<dbReference type="EMBL" id="JACHJS010000001">
    <property type="protein sequence ID" value="MBB4966396.1"/>
    <property type="molecule type" value="Genomic_DNA"/>
</dbReference>
<dbReference type="RefSeq" id="WP_221447280.1">
    <property type="nucleotide sequence ID" value="NZ_BAABAI010000026.1"/>
</dbReference>
<dbReference type="Pfam" id="PF00201">
    <property type="entry name" value="UDPGT"/>
    <property type="match status" value="1"/>
</dbReference>
<reference evidence="1 2" key="1">
    <citation type="submission" date="2020-08" db="EMBL/GenBank/DDBJ databases">
        <title>Sequencing the genomes of 1000 actinobacteria strains.</title>
        <authorList>
            <person name="Klenk H.-P."/>
        </authorList>
    </citation>
    <scope>NUCLEOTIDE SEQUENCE [LARGE SCALE GENOMIC DNA]</scope>
    <source>
        <strain evidence="1 2">DSM 45084</strain>
    </source>
</reference>
<evidence type="ECO:0000313" key="1">
    <source>
        <dbReference type="EMBL" id="MBB4966396.1"/>
    </source>
</evidence>
<dbReference type="PANTHER" id="PTHR48049">
    <property type="entry name" value="GLYCOSYLTRANSFERASE"/>
    <property type="match status" value="1"/>
</dbReference>
<dbReference type="AlphaFoldDB" id="A0A7W7T4J1"/>
<dbReference type="SUPFAM" id="SSF53756">
    <property type="entry name" value="UDP-Glycosyltransferase/glycogen phosphorylase"/>
    <property type="match status" value="1"/>
</dbReference>
<accession>A0A7W7T4J1</accession>
<gene>
    <name evidence="1" type="ORF">F4559_003755</name>
</gene>
<dbReference type="Gene3D" id="3.40.50.2000">
    <property type="entry name" value="Glycogen Phosphorylase B"/>
    <property type="match status" value="2"/>
</dbReference>